<keyword evidence="3" id="KW-0808">Transferase</keyword>
<evidence type="ECO:0000259" key="2">
    <source>
        <dbReference type="Pfam" id="PF01757"/>
    </source>
</evidence>
<sequence length="343" mass="38212">MNGRYSFIDGLRGLAAFAVVMFHALRGNHVDFVPREFAHIATLGEGGVAIFFVISGFVIMHSISKAPITPRFLVYFMLRRSIRLDPPYWVAILLAVGFSVLASAVVVGRPDPEFSVGQLIAHLFYAQEILGYTHLNPVFWTLCYEIQFYVVLALVLVTRSTSVLLITFCLSLLWPLGLVPEFRGVFVNLFYAFLLGVGVHFAWCFPRTRPLFLAYTAVLLVASFLHSNLFALISSATALILASAAIKGRLHNTLNWRWLQFLGMISYSLYLTHNPITGATFRVWYMIAGRSVAAQASGLLLATVTCVTFAWVMYRVIERPCIALARSASRGRIASEPLPPVRI</sequence>
<dbReference type="STRING" id="1121003.SAMN03080618_02855"/>
<dbReference type="GO" id="GO:0016020">
    <property type="term" value="C:membrane"/>
    <property type="evidence" value="ECO:0007669"/>
    <property type="project" value="TreeGrafter"/>
</dbReference>
<keyword evidence="1" id="KW-1133">Transmembrane helix</keyword>
<keyword evidence="1" id="KW-0472">Membrane</keyword>
<dbReference type="GO" id="GO:0016787">
    <property type="term" value="F:hydrolase activity"/>
    <property type="evidence" value="ECO:0007669"/>
    <property type="project" value="UniProtKB-KW"/>
</dbReference>
<reference evidence="4" key="1">
    <citation type="submission" date="2016-10" db="EMBL/GenBank/DDBJ databases">
        <authorList>
            <person name="Varghese N."/>
            <person name="Submissions S."/>
        </authorList>
    </citation>
    <scope>NUCLEOTIDE SEQUENCE [LARGE SCALE GENOMIC DNA]</scope>
    <source>
        <strain evidence="4">DSM 21857</strain>
    </source>
</reference>
<keyword evidence="4" id="KW-1185">Reference proteome</keyword>
<name>A0A1I3QZR2_9HYPH</name>
<dbReference type="OrthoDB" id="9796461at2"/>
<evidence type="ECO:0000256" key="1">
    <source>
        <dbReference type="SAM" id="Phobius"/>
    </source>
</evidence>
<feature type="transmembrane region" description="Helical" evidence="1">
    <location>
        <begin position="292"/>
        <end position="314"/>
    </location>
</feature>
<dbReference type="PANTHER" id="PTHR23028:SF53">
    <property type="entry name" value="ACYL_TRANSF_3 DOMAIN-CONTAINING PROTEIN"/>
    <property type="match status" value="1"/>
</dbReference>
<dbReference type="PANTHER" id="PTHR23028">
    <property type="entry name" value="ACETYLTRANSFERASE"/>
    <property type="match status" value="1"/>
</dbReference>
<keyword evidence="3" id="KW-0012">Acyltransferase</keyword>
<feature type="transmembrane region" description="Helical" evidence="1">
    <location>
        <begin position="215"/>
        <end position="242"/>
    </location>
</feature>
<dbReference type="AlphaFoldDB" id="A0A1I3QZR2"/>
<evidence type="ECO:0000313" key="4">
    <source>
        <dbReference type="Proteomes" id="UP000242763"/>
    </source>
</evidence>
<feature type="transmembrane region" description="Helical" evidence="1">
    <location>
        <begin position="185"/>
        <end position="203"/>
    </location>
</feature>
<dbReference type="GO" id="GO:0000271">
    <property type="term" value="P:polysaccharide biosynthetic process"/>
    <property type="evidence" value="ECO:0007669"/>
    <property type="project" value="TreeGrafter"/>
</dbReference>
<dbReference type="InterPro" id="IPR050879">
    <property type="entry name" value="Acyltransferase_3"/>
</dbReference>
<dbReference type="EMBL" id="FORF01000017">
    <property type="protein sequence ID" value="SFJ39704.1"/>
    <property type="molecule type" value="Genomic_DNA"/>
</dbReference>
<feature type="transmembrane region" description="Helical" evidence="1">
    <location>
        <begin position="37"/>
        <end position="59"/>
    </location>
</feature>
<feature type="domain" description="Acyltransferase 3" evidence="2">
    <location>
        <begin position="6"/>
        <end position="314"/>
    </location>
</feature>
<keyword evidence="1" id="KW-0812">Transmembrane</keyword>
<proteinExistence type="predicted"/>
<dbReference type="InterPro" id="IPR002656">
    <property type="entry name" value="Acyl_transf_3_dom"/>
</dbReference>
<feature type="transmembrane region" description="Helical" evidence="1">
    <location>
        <begin position="87"/>
        <end position="107"/>
    </location>
</feature>
<evidence type="ECO:0000313" key="3">
    <source>
        <dbReference type="EMBL" id="SFJ39704.1"/>
    </source>
</evidence>
<protein>
    <submittedName>
        <fullName evidence="3">Peptidoglycan/LPS O-acetylase OafA/YrhL, contains acyltransferase and SGNH-hydrolase domains</fullName>
    </submittedName>
</protein>
<feature type="transmembrane region" description="Helical" evidence="1">
    <location>
        <begin position="7"/>
        <end position="25"/>
    </location>
</feature>
<feature type="transmembrane region" description="Helical" evidence="1">
    <location>
        <begin position="146"/>
        <end position="173"/>
    </location>
</feature>
<dbReference type="RefSeq" id="WP_091523629.1">
    <property type="nucleotide sequence ID" value="NZ_FORF01000017.1"/>
</dbReference>
<keyword evidence="3" id="KW-0378">Hydrolase</keyword>
<dbReference type="Proteomes" id="UP000242763">
    <property type="component" value="Unassembled WGS sequence"/>
</dbReference>
<dbReference type="Pfam" id="PF01757">
    <property type="entry name" value="Acyl_transf_3"/>
    <property type="match status" value="1"/>
</dbReference>
<gene>
    <name evidence="3" type="ORF">SAMN03080618_02855</name>
</gene>
<accession>A0A1I3QZR2</accession>
<organism evidence="3 4">
    <name type="scientific">Aquamicrobium aerolatum DSM 21857</name>
    <dbReference type="NCBI Taxonomy" id="1121003"/>
    <lineage>
        <taxon>Bacteria</taxon>
        <taxon>Pseudomonadati</taxon>
        <taxon>Pseudomonadota</taxon>
        <taxon>Alphaproteobacteria</taxon>
        <taxon>Hyphomicrobiales</taxon>
        <taxon>Phyllobacteriaceae</taxon>
        <taxon>Aerobium</taxon>
    </lineage>
</organism>
<dbReference type="GO" id="GO:0016747">
    <property type="term" value="F:acyltransferase activity, transferring groups other than amino-acyl groups"/>
    <property type="evidence" value="ECO:0007669"/>
    <property type="project" value="InterPro"/>
</dbReference>